<feature type="compositionally biased region" description="Low complexity" evidence="1">
    <location>
        <begin position="11"/>
        <end position="35"/>
    </location>
</feature>
<organism evidence="2 3">
    <name type="scientific">Saccharothrix syringae</name>
    <name type="common">Nocardiopsis syringae</name>
    <dbReference type="NCBI Taxonomy" id="103733"/>
    <lineage>
        <taxon>Bacteria</taxon>
        <taxon>Bacillati</taxon>
        <taxon>Actinomycetota</taxon>
        <taxon>Actinomycetes</taxon>
        <taxon>Pseudonocardiales</taxon>
        <taxon>Pseudonocardiaceae</taxon>
        <taxon>Saccharothrix</taxon>
    </lineage>
</organism>
<accession>A0A5Q0H7N3</accession>
<sequence length="80" mass="8209">MRASDVTPNRSSSSSSSSSKSSSSSGSKSSSSSSSCGFTRQTVVGWDRARRSHPADQSPCPAASTTNCSRIALEFVPSSS</sequence>
<evidence type="ECO:0000313" key="2">
    <source>
        <dbReference type="EMBL" id="QFZ22236.1"/>
    </source>
</evidence>
<feature type="region of interest" description="Disordered" evidence="1">
    <location>
        <begin position="1"/>
        <end position="39"/>
    </location>
</feature>
<evidence type="ECO:0000313" key="3">
    <source>
        <dbReference type="Proteomes" id="UP000325787"/>
    </source>
</evidence>
<feature type="region of interest" description="Disordered" evidence="1">
    <location>
        <begin position="45"/>
        <end position="64"/>
    </location>
</feature>
<gene>
    <name evidence="2" type="ORF">EKG83_36780</name>
</gene>
<name>A0A5Q0H7N3_SACSY</name>
<reference evidence="3" key="1">
    <citation type="journal article" date="2021" name="Curr. Microbiol.">
        <title>Complete genome of nocamycin-producing strain Saccharothrix syringae NRRL B-16468 reveals the biosynthetic potential for secondary metabolites.</title>
        <authorList>
            <person name="Mo X."/>
            <person name="Yang S."/>
        </authorList>
    </citation>
    <scope>NUCLEOTIDE SEQUENCE [LARGE SCALE GENOMIC DNA]</scope>
    <source>
        <strain evidence="3">ATCC 51364 / DSM 43886 / JCM 6844 / KCTC 9398 / NBRC 14523 / NRRL B-16468 / INA 2240</strain>
    </source>
</reference>
<dbReference type="Proteomes" id="UP000325787">
    <property type="component" value="Chromosome"/>
</dbReference>
<dbReference type="KEGG" id="ssyi:EKG83_36780"/>
<keyword evidence="3" id="KW-1185">Reference proteome</keyword>
<evidence type="ECO:0000256" key="1">
    <source>
        <dbReference type="SAM" id="MobiDB-lite"/>
    </source>
</evidence>
<dbReference type="AlphaFoldDB" id="A0A5Q0H7N3"/>
<proteinExistence type="predicted"/>
<feature type="compositionally biased region" description="Polar residues" evidence="1">
    <location>
        <begin position="1"/>
        <end position="10"/>
    </location>
</feature>
<dbReference type="EMBL" id="CP034550">
    <property type="protein sequence ID" value="QFZ22236.1"/>
    <property type="molecule type" value="Genomic_DNA"/>
</dbReference>
<protein>
    <submittedName>
        <fullName evidence="2">Uncharacterized protein</fullName>
    </submittedName>
</protein>